<feature type="non-terminal residue" evidence="2">
    <location>
        <position position="102"/>
    </location>
</feature>
<evidence type="ECO:0000256" key="1">
    <source>
        <dbReference type="SAM" id="Phobius"/>
    </source>
</evidence>
<accession>A0A382WT80</accession>
<sequence length="102" mass="12070">MKYLLSILKNKFLILLFFFFVISYIFLKYYGEDDSFNVAGGMTMFLGIILGLILTIYKFYKEGFNSELVRWVFWIVFLGSCYGLFDYVKEEHGFKASLTLFI</sequence>
<feature type="transmembrane region" description="Helical" evidence="1">
    <location>
        <begin position="12"/>
        <end position="30"/>
    </location>
</feature>
<name>A0A382WT80_9ZZZZ</name>
<organism evidence="2">
    <name type="scientific">marine metagenome</name>
    <dbReference type="NCBI Taxonomy" id="408172"/>
    <lineage>
        <taxon>unclassified sequences</taxon>
        <taxon>metagenomes</taxon>
        <taxon>ecological metagenomes</taxon>
    </lineage>
</organism>
<proteinExistence type="predicted"/>
<keyword evidence="1" id="KW-0812">Transmembrane</keyword>
<dbReference type="EMBL" id="UINC01162347">
    <property type="protein sequence ID" value="SVD62057.1"/>
    <property type="molecule type" value="Genomic_DNA"/>
</dbReference>
<keyword evidence="1" id="KW-1133">Transmembrane helix</keyword>
<evidence type="ECO:0000313" key="2">
    <source>
        <dbReference type="EMBL" id="SVD62057.1"/>
    </source>
</evidence>
<protein>
    <submittedName>
        <fullName evidence="2">Uncharacterized protein</fullName>
    </submittedName>
</protein>
<dbReference type="AlphaFoldDB" id="A0A382WT80"/>
<gene>
    <name evidence="2" type="ORF">METZ01_LOCUS414911</name>
</gene>
<keyword evidence="1" id="KW-0472">Membrane</keyword>
<feature type="transmembrane region" description="Helical" evidence="1">
    <location>
        <begin position="36"/>
        <end position="56"/>
    </location>
</feature>
<reference evidence="2" key="1">
    <citation type="submission" date="2018-05" db="EMBL/GenBank/DDBJ databases">
        <authorList>
            <person name="Lanie J.A."/>
            <person name="Ng W.-L."/>
            <person name="Kazmierczak K.M."/>
            <person name="Andrzejewski T.M."/>
            <person name="Davidsen T.M."/>
            <person name="Wayne K.J."/>
            <person name="Tettelin H."/>
            <person name="Glass J.I."/>
            <person name="Rusch D."/>
            <person name="Podicherti R."/>
            <person name="Tsui H.-C.T."/>
            <person name="Winkler M.E."/>
        </authorList>
    </citation>
    <scope>NUCLEOTIDE SEQUENCE</scope>
</reference>
<feature type="transmembrane region" description="Helical" evidence="1">
    <location>
        <begin position="68"/>
        <end position="85"/>
    </location>
</feature>